<evidence type="ECO:0000313" key="1">
    <source>
        <dbReference type="EMBL" id="UFP96432.1"/>
    </source>
</evidence>
<dbReference type="EMBL" id="CP063845">
    <property type="protein sequence ID" value="UFP96432.1"/>
    <property type="molecule type" value="Genomic_DNA"/>
</dbReference>
<evidence type="ECO:0000313" key="2">
    <source>
        <dbReference type="Proteomes" id="UP001054846"/>
    </source>
</evidence>
<dbReference type="Proteomes" id="UP001054846">
    <property type="component" value="Chromosome"/>
</dbReference>
<organism evidence="1 2">
    <name type="scientific">Gloeobacter morelensis MG652769</name>
    <dbReference type="NCBI Taxonomy" id="2781736"/>
    <lineage>
        <taxon>Bacteria</taxon>
        <taxon>Bacillati</taxon>
        <taxon>Cyanobacteriota</taxon>
        <taxon>Cyanophyceae</taxon>
        <taxon>Gloeobacterales</taxon>
        <taxon>Gloeobacteraceae</taxon>
        <taxon>Gloeobacter</taxon>
        <taxon>Gloeobacter morelensis</taxon>
    </lineage>
</organism>
<sequence length="140" mass="15713">MVSTLKEFLDECGALGLLRFIVTNDTAVLEARGELKNPFYVPHLPHYANLHSEHFEFHLNMAEVKLVRFEELPAKRGNFTTYAVRFLKEDGHKAPMSLFLQWGQPGEYAPGQVEAFQALKNKYGESWVPEPVAAPAAAPA</sequence>
<gene>
    <name evidence="1" type="ORF">ISF26_09565</name>
</gene>
<dbReference type="InterPro" id="IPR053733">
    <property type="entry name" value="Heme_Transport_Util_sf"/>
</dbReference>
<protein>
    <submittedName>
        <fullName evidence="1">Heme utilization protein HuvX</fullName>
    </submittedName>
</protein>
<dbReference type="Gene3D" id="3.40.1570.10">
    <property type="entry name" value="HemS/ChuS/ChuX like domains"/>
    <property type="match status" value="1"/>
</dbReference>
<proteinExistence type="predicted"/>
<keyword evidence="2" id="KW-1185">Reference proteome</keyword>
<accession>A0ABY3PS37</accession>
<dbReference type="RefSeq" id="WP_230843670.1">
    <property type="nucleotide sequence ID" value="NZ_CP063845.1"/>
</dbReference>
<dbReference type="InterPro" id="IPR010413">
    <property type="entry name" value="HutX-like"/>
</dbReference>
<dbReference type="Pfam" id="PF06228">
    <property type="entry name" value="ChuX_HutX"/>
    <property type="match status" value="1"/>
</dbReference>
<name>A0ABY3PS37_9CYAN</name>
<dbReference type="SUPFAM" id="SSF144064">
    <property type="entry name" value="Heme iron utilization protein-like"/>
    <property type="match status" value="1"/>
</dbReference>
<reference evidence="1 2" key="1">
    <citation type="journal article" date="2021" name="Genome Biol. Evol.">
        <title>Complete Genome Sequencing of a Novel Gloeobacter Species from a Waterfall Cave in Mexico.</title>
        <authorList>
            <person name="Saw J.H."/>
            <person name="Cardona T."/>
            <person name="Montejano G."/>
        </authorList>
    </citation>
    <scope>NUCLEOTIDE SEQUENCE [LARGE SCALE GENOMIC DNA]</scope>
    <source>
        <strain evidence="1">MG652769</strain>
    </source>
</reference>